<evidence type="ECO:0000256" key="8">
    <source>
        <dbReference type="ARBA" id="ARBA00022840"/>
    </source>
</evidence>
<evidence type="ECO:0000256" key="3">
    <source>
        <dbReference type="ARBA" id="ARBA00009361"/>
    </source>
</evidence>
<feature type="region of interest" description="Disordered" evidence="9">
    <location>
        <begin position="221"/>
        <end position="286"/>
    </location>
</feature>
<comment type="similarity">
    <text evidence="3">Belongs to the Ycf2 family.</text>
</comment>
<keyword evidence="11" id="KW-1185">Reference proteome</keyword>
<keyword evidence="7" id="KW-0547">Nucleotide-binding</keyword>
<dbReference type="AlphaFoldDB" id="A0AAV6ICT3"/>
<feature type="compositionally biased region" description="Basic residues" evidence="9">
    <location>
        <begin position="318"/>
        <end position="335"/>
    </location>
</feature>
<proteinExistence type="inferred from homology"/>
<evidence type="ECO:0000256" key="2">
    <source>
        <dbReference type="ARBA" id="ARBA00004470"/>
    </source>
</evidence>
<keyword evidence="6" id="KW-0934">Plastid</keyword>
<dbReference type="GO" id="GO:0005524">
    <property type="term" value="F:ATP binding"/>
    <property type="evidence" value="ECO:0007669"/>
    <property type="project" value="UniProtKB-KW"/>
</dbReference>
<evidence type="ECO:0000256" key="6">
    <source>
        <dbReference type="ARBA" id="ARBA00022640"/>
    </source>
</evidence>
<keyword evidence="5" id="KW-0150">Chloroplast</keyword>
<feature type="region of interest" description="Disordered" evidence="9">
    <location>
        <begin position="314"/>
        <end position="335"/>
    </location>
</feature>
<gene>
    <name evidence="10" type="ORF">RHGRI_031176</name>
</gene>
<keyword evidence="8" id="KW-0067">ATP-binding</keyword>
<name>A0AAV6ICT3_9ERIC</name>
<dbReference type="Proteomes" id="UP000823749">
    <property type="component" value="Chromosome 11"/>
</dbReference>
<dbReference type="PANTHER" id="PTHR33078:SF92">
    <property type="entry name" value="PROTEIN YCF2"/>
    <property type="match status" value="1"/>
</dbReference>
<evidence type="ECO:0000313" key="11">
    <source>
        <dbReference type="Proteomes" id="UP000823749"/>
    </source>
</evidence>
<evidence type="ECO:0000256" key="1">
    <source>
        <dbReference type="ARBA" id="ARBA00002329"/>
    </source>
</evidence>
<reference evidence="10" key="1">
    <citation type="submission" date="2020-08" db="EMBL/GenBank/DDBJ databases">
        <title>Plant Genome Project.</title>
        <authorList>
            <person name="Zhang R.-G."/>
        </authorList>
    </citation>
    <scope>NUCLEOTIDE SEQUENCE</scope>
    <source>
        <strain evidence="10">WSP0</strain>
        <tissue evidence="10">Leaf</tissue>
    </source>
</reference>
<comment type="subcellular location">
    <subcellularLocation>
        <location evidence="2">Plastid</location>
        <location evidence="2">Chloroplast stroma</location>
    </subcellularLocation>
</comment>
<comment type="caution">
    <text evidence="10">The sequence shown here is derived from an EMBL/GenBank/DDBJ whole genome shotgun (WGS) entry which is preliminary data.</text>
</comment>
<evidence type="ECO:0000256" key="9">
    <source>
        <dbReference type="SAM" id="MobiDB-lite"/>
    </source>
</evidence>
<evidence type="ECO:0000256" key="4">
    <source>
        <dbReference type="ARBA" id="ARBA00018950"/>
    </source>
</evidence>
<dbReference type="PANTHER" id="PTHR33078">
    <property type="entry name" value="PROTEIN YCF2-RELATED"/>
    <property type="match status" value="1"/>
</dbReference>
<feature type="compositionally biased region" description="Polar residues" evidence="9">
    <location>
        <begin position="221"/>
        <end position="278"/>
    </location>
</feature>
<comment type="function">
    <text evidence="1">Probable ATPase of unknown function. Its presence in a non-photosynthetic plant (Epifagus virginiana) and experiments in tobacco indicate that it has an essential function which is probably not related to photosynthesis.</text>
</comment>
<dbReference type="GO" id="GO:0009570">
    <property type="term" value="C:chloroplast stroma"/>
    <property type="evidence" value="ECO:0007669"/>
    <property type="project" value="UniProtKB-SubCell"/>
</dbReference>
<protein>
    <recommendedName>
        <fullName evidence="4">Protein Ycf2</fullName>
    </recommendedName>
</protein>
<accession>A0AAV6ICT3</accession>
<organism evidence="10 11">
    <name type="scientific">Rhododendron griersonianum</name>
    <dbReference type="NCBI Taxonomy" id="479676"/>
    <lineage>
        <taxon>Eukaryota</taxon>
        <taxon>Viridiplantae</taxon>
        <taxon>Streptophyta</taxon>
        <taxon>Embryophyta</taxon>
        <taxon>Tracheophyta</taxon>
        <taxon>Spermatophyta</taxon>
        <taxon>Magnoliopsida</taxon>
        <taxon>eudicotyledons</taxon>
        <taxon>Gunneridae</taxon>
        <taxon>Pentapetalae</taxon>
        <taxon>asterids</taxon>
        <taxon>Ericales</taxon>
        <taxon>Ericaceae</taxon>
        <taxon>Ericoideae</taxon>
        <taxon>Rhodoreae</taxon>
        <taxon>Rhododendron</taxon>
    </lineage>
</organism>
<evidence type="ECO:0000256" key="7">
    <source>
        <dbReference type="ARBA" id="ARBA00022741"/>
    </source>
</evidence>
<dbReference type="EMBL" id="JACTNZ010000011">
    <property type="protein sequence ID" value="KAG5524430.1"/>
    <property type="molecule type" value="Genomic_DNA"/>
</dbReference>
<sequence>MESWLLDSQFIETDDIDFLMEFSTFTTEKRIDSLFLSLTHIDHFTNNASGFEMLEQPGASYLRYLVDIHRKSLMNYVKYDFNTSCLAERRISLAHYETIIYSKTLCGANRFDLPSLEKTKTLLAPLSLIPIYGLFVNTLQGPKDFFYDDSIDEETEDIDAEIPYVDPAEGASQIVKSNDLADPKALFEDSIGIRPKMDINQSWTGFSFIIEAGHIQRFCPNAQSSQGATGSHQFRASQHTSGRQGYRPPQQSFSAQGSRATQGSKPTRSATTTPSVQQPRLGEMSSLSGKTATFHARLPPGYTNWEAVVEQQTTVIKERKKSHSSAIHPAHKPRE</sequence>
<evidence type="ECO:0000256" key="5">
    <source>
        <dbReference type="ARBA" id="ARBA00022528"/>
    </source>
</evidence>
<evidence type="ECO:0000313" key="10">
    <source>
        <dbReference type="EMBL" id="KAG5524430.1"/>
    </source>
</evidence>